<evidence type="ECO:0000313" key="5">
    <source>
        <dbReference type="EMBL" id="QDT63725.1"/>
    </source>
</evidence>
<evidence type="ECO:0000256" key="2">
    <source>
        <dbReference type="ARBA" id="ARBA00022737"/>
    </source>
</evidence>
<dbReference type="Proteomes" id="UP000319976">
    <property type="component" value="Chromosome"/>
</dbReference>
<keyword evidence="6" id="KW-1185">Reference proteome</keyword>
<keyword evidence="3" id="KW-0325">Glycoprotein</keyword>
<dbReference type="OrthoDB" id="9799230at2"/>
<sequence length="364" mass="40732">MTMSSDSKSSRREFLATSAAVTAAVAIGAPAVATASKSDSKTILGHGDYRYEIQHDWPQLPSKYHWQTTHNVSFDREGNLYVIHNGDANLKDHPSIFVFDADGKFIRAFGEEFQGGGHGMEVRQEGNEEFVYVAANQNVSAISKLSLTGERVWYKKAPMEAGCYAEGEDQRTVSKGGRDRFMPTNFAFLDNGDFYVADGYGSFYVHRYDKDGNWLSSFGGPGEGKGTFNSPHGLWVDNRPGREERLVVCDRGNRSLQYLTFEGEHLETLSEYELPCNLDLHEDLMLMPELTARVTILGKNNEVVAHLGDDIQRVKSKQVVRTQPKTWSEGRFVHPHDACFDTDGNIFVAEWVSTGRVSKLQRLG</sequence>
<dbReference type="EMBL" id="CP036316">
    <property type="protein sequence ID" value="QDT63725.1"/>
    <property type="molecule type" value="Genomic_DNA"/>
</dbReference>
<dbReference type="PANTHER" id="PTHR10680">
    <property type="entry name" value="PEPTIDYL-GLYCINE ALPHA-AMIDATING MONOOXYGENASE"/>
    <property type="match status" value="1"/>
</dbReference>
<dbReference type="KEGG" id="chya:V22_09500"/>
<evidence type="ECO:0000313" key="6">
    <source>
        <dbReference type="Proteomes" id="UP000319976"/>
    </source>
</evidence>
<proteinExistence type="predicted"/>
<evidence type="ECO:0000256" key="3">
    <source>
        <dbReference type="ARBA" id="ARBA00023180"/>
    </source>
</evidence>
<dbReference type="InterPro" id="IPR019546">
    <property type="entry name" value="TAT_signal_bac_arc"/>
</dbReference>
<dbReference type="AlphaFoldDB" id="A0A517T5R8"/>
<dbReference type="InterPro" id="IPR006311">
    <property type="entry name" value="TAT_signal"/>
</dbReference>
<dbReference type="RefSeq" id="WP_145260251.1">
    <property type="nucleotide sequence ID" value="NZ_CP036316.1"/>
</dbReference>
<name>A0A517T5R8_9PLAN</name>
<accession>A0A517T5R8</accession>
<dbReference type="Gene3D" id="2.120.10.30">
    <property type="entry name" value="TolB, C-terminal domain"/>
    <property type="match status" value="1"/>
</dbReference>
<dbReference type="PROSITE" id="PS51318">
    <property type="entry name" value="TAT"/>
    <property type="match status" value="1"/>
</dbReference>
<dbReference type="PROSITE" id="PS51125">
    <property type="entry name" value="NHL"/>
    <property type="match status" value="1"/>
</dbReference>
<evidence type="ECO:0000256" key="1">
    <source>
        <dbReference type="ARBA" id="ARBA00022729"/>
    </source>
</evidence>
<dbReference type="SUPFAM" id="SSF101898">
    <property type="entry name" value="NHL repeat"/>
    <property type="match status" value="1"/>
</dbReference>
<gene>
    <name evidence="5" type="ORF">V22_09500</name>
</gene>
<evidence type="ECO:0000256" key="4">
    <source>
        <dbReference type="PROSITE-ProRule" id="PRU00504"/>
    </source>
</evidence>
<organism evidence="5 6">
    <name type="scientific">Calycomorphotria hydatis</name>
    <dbReference type="NCBI Taxonomy" id="2528027"/>
    <lineage>
        <taxon>Bacteria</taxon>
        <taxon>Pseudomonadati</taxon>
        <taxon>Planctomycetota</taxon>
        <taxon>Planctomycetia</taxon>
        <taxon>Planctomycetales</taxon>
        <taxon>Planctomycetaceae</taxon>
        <taxon>Calycomorphotria</taxon>
    </lineage>
</organism>
<keyword evidence="2" id="KW-0677">Repeat</keyword>
<dbReference type="InterPro" id="IPR011042">
    <property type="entry name" value="6-blade_b-propeller_TolB-like"/>
</dbReference>
<dbReference type="InterPro" id="IPR001258">
    <property type="entry name" value="NHL_repeat"/>
</dbReference>
<protein>
    <submittedName>
        <fullName evidence="5">NHL repeat protein</fullName>
    </submittedName>
</protein>
<reference evidence="5 6" key="1">
    <citation type="submission" date="2019-02" db="EMBL/GenBank/DDBJ databases">
        <title>Deep-cultivation of Planctomycetes and their phenomic and genomic characterization uncovers novel biology.</title>
        <authorList>
            <person name="Wiegand S."/>
            <person name="Jogler M."/>
            <person name="Boedeker C."/>
            <person name="Pinto D."/>
            <person name="Vollmers J."/>
            <person name="Rivas-Marin E."/>
            <person name="Kohn T."/>
            <person name="Peeters S.H."/>
            <person name="Heuer A."/>
            <person name="Rast P."/>
            <person name="Oberbeckmann S."/>
            <person name="Bunk B."/>
            <person name="Jeske O."/>
            <person name="Meyerdierks A."/>
            <person name="Storesund J.E."/>
            <person name="Kallscheuer N."/>
            <person name="Luecker S."/>
            <person name="Lage O.M."/>
            <person name="Pohl T."/>
            <person name="Merkel B.J."/>
            <person name="Hornburger P."/>
            <person name="Mueller R.-W."/>
            <person name="Bruemmer F."/>
            <person name="Labrenz M."/>
            <person name="Spormann A.M."/>
            <person name="Op den Camp H."/>
            <person name="Overmann J."/>
            <person name="Amann R."/>
            <person name="Jetten M.S.M."/>
            <person name="Mascher T."/>
            <person name="Medema M.H."/>
            <person name="Devos D.P."/>
            <person name="Kaster A.-K."/>
            <person name="Ovreas L."/>
            <person name="Rohde M."/>
            <person name="Galperin M.Y."/>
            <person name="Jogler C."/>
        </authorList>
    </citation>
    <scope>NUCLEOTIDE SEQUENCE [LARGE SCALE GENOMIC DNA]</scope>
    <source>
        <strain evidence="5 6">V22</strain>
    </source>
</reference>
<dbReference type="NCBIfam" id="TIGR01409">
    <property type="entry name" value="TAT_signal_seq"/>
    <property type="match status" value="1"/>
</dbReference>
<keyword evidence="1" id="KW-0732">Signal</keyword>
<feature type="repeat" description="NHL" evidence="4">
    <location>
        <begin position="215"/>
        <end position="262"/>
    </location>
</feature>